<evidence type="ECO:0000313" key="1">
    <source>
        <dbReference type="EMBL" id="GMR51993.1"/>
    </source>
</evidence>
<dbReference type="EMBL" id="BTRK01000005">
    <property type="protein sequence ID" value="GMR51993.1"/>
    <property type="molecule type" value="Genomic_DNA"/>
</dbReference>
<keyword evidence="2" id="KW-1185">Reference proteome</keyword>
<organism evidence="1 2">
    <name type="scientific">Pristionchus mayeri</name>
    <dbReference type="NCBI Taxonomy" id="1317129"/>
    <lineage>
        <taxon>Eukaryota</taxon>
        <taxon>Metazoa</taxon>
        <taxon>Ecdysozoa</taxon>
        <taxon>Nematoda</taxon>
        <taxon>Chromadorea</taxon>
        <taxon>Rhabditida</taxon>
        <taxon>Rhabditina</taxon>
        <taxon>Diplogasteromorpha</taxon>
        <taxon>Diplogasteroidea</taxon>
        <taxon>Neodiplogasteridae</taxon>
        <taxon>Pristionchus</taxon>
    </lineage>
</organism>
<comment type="caution">
    <text evidence="1">The sequence shown here is derived from an EMBL/GenBank/DDBJ whole genome shotgun (WGS) entry which is preliminary data.</text>
</comment>
<dbReference type="Proteomes" id="UP001328107">
    <property type="component" value="Unassembled WGS sequence"/>
</dbReference>
<protein>
    <submittedName>
        <fullName evidence="1">Uncharacterized protein</fullName>
    </submittedName>
</protein>
<evidence type="ECO:0000313" key="2">
    <source>
        <dbReference type="Proteomes" id="UP001328107"/>
    </source>
</evidence>
<dbReference type="AlphaFoldDB" id="A0AAN5CW41"/>
<sequence>MGARCEDHFHFLSRMADSTFHDSLMEKRTNEENEGNLDAASQFNSDYGIPADKMNSKSYFGADQIKQRMVSWFTLFKREGKVPFTEEHLNNEGNGATHVNTDSETKLAFYESERFFAGTF</sequence>
<gene>
    <name evidence="1" type="ORF">PMAYCL1PPCAC_22188</name>
</gene>
<proteinExistence type="predicted"/>
<reference evidence="2" key="1">
    <citation type="submission" date="2022-10" db="EMBL/GenBank/DDBJ databases">
        <title>Genome assembly of Pristionchus species.</title>
        <authorList>
            <person name="Yoshida K."/>
            <person name="Sommer R.J."/>
        </authorList>
    </citation>
    <scope>NUCLEOTIDE SEQUENCE [LARGE SCALE GENOMIC DNA]</scope>
    <source>
        <strain evidence="2">RS5460</strain>
    </source>
</reference>
<name>A0AAN5CW41_9BILA</name>
<accession>A0AAN5CW41</accession>